<comment type="caution">
    <text evidence="5">The sequence shown here is derived from an EMBL/GenBank/DDBJ whole genome shotgun (WGS) entry which is preliminary data.</text>
</comment>
<keyword evidence="2" id="KW-0413">Isomerase</keyword>
<feature type="signal peptide" evidence="4">
    <location>
        <begin position="1"/>
        <end position="24"/>
    </location>
</feature>
<evidence type="ECO:0000313" key="5">
    <source>
        <dbReference type="EMBL" id="KAK4451055.1"/>
    </source>
</evidence>
<evidence type="ECO:0000256" key="3">
    <source>
        <dbReference type="SAM" id="MobiDB-lite"/>
    </source>
</evidence>
<keyword evidence="6" id="KW-1185">Reference proteome</keyword>
<dbReference type="InterPro" id="IPR029033">
    <property type="entry name" value="His_PPase_superfam"/>
</dbReference>
<reference evidence="5" key="2">
    <citation type="submission" date="2023-05" db="EMBL/GenBank/DDBJ databases">
        <authorList>
            <consortium name="Lawrence Berkeley National Laboratory"/>
            <person name="Steindorff A."/>
            <person name="Hensen N."/>
            <person name="Bonometti L."/>
            <person name="Westerberg I."/>
            <person name="Brannstrom I.O."/>
            <person name="Guillou S."/>
            <person name="Cros-Aarteil S."/>
            <person name="Calhoun S."/>
            <person name="Haridas S."/>
            <person name="Kuo A."/>
            <person name="Mondo S."/>
            <person name="Pangilinan J."/>
            <person name="Riley R."/>
            <person name="Labutti K."/>
            <person name="Andreopoulos B."/>
            <person name="Lipzen A."/>
            <person name="Chen C."/>
            <person name="Yanf M."/>
            <person name="Daum C."/>
            <person name="Ng V."/>
            <person name="Clum A."/>
            <person name="Ohm R."/>
            <person name="Martin F."/>
            <person name="Silar P."/>
            <person name="Natvig D."/>
            <person name="Lalanne C."/>
            <person name="Gautier V."/>
            <person name="Ament-Velasquez S.L."/>
            <person name="Kruys A."/>
            <person name="Hutchinson M.I."/>
            <person name="Powell A.J."/>
            <person name="Barry K."/>
            <person name="Miller A.N."/>
            <person name="Grigoriev I.V."/>
            <person name="Debuchy R."/>
            <person name="Gladieux P."/>
            <person name="Thoren M.H."/>
            <person name="Johannesson H."/>
        </authorList>
    </citation>
    <scope>NUCLEOTIDE SEQUENCE</scope>
    <source>
        <strain evidence="5">PSN243</strain>
    </source>
</reference>
<reference evidence="5" key="1">
    <citation type="journal article" date="2023" name="Mol. Phylogenet. Evol.">
        <title>Genome-scale phylogeny and comparative genomics of the fungal order Sordariales.</title>
        <authorList>
            <person name="Hensen N."/>
            <person name="Bonometti L."/>
            <person name="Westerberg I."/>
            <person name="Brannstrom I.O."/>
            <person name="Guillou S."/>
            <person name="Cros-Aarteil S."/>
            <person name="Calhoun S."/>
            <person name="Haridas S."/>
            <person name="Kuo A."/>
            <person name="Mondo S."/>
            <person name="Pangilinan J."/>
            <person name="Riley R."/>
            <person name="LaButti K."/>
            <person name="Andreopoulos B."/>
            <person name="Lipzen A."/>
            <person name="Chen C."/>
            <person name="Yan M."/>
            <person name="Daum C."/>
            <person name="Ng V."/>
            <person name="Clum A."/>
            <person name="Steindorff A."/>
            <person name="Ohm R.A."/>
            <person name="Martin F."/>
            <person name="Silar P."/>
            <person name="Natvig D.O."/>
            <person name="Lalanne C."/>
            <person name="Gautier V."/>
            <person name="Ament-Velasquez S.L."/>
            <person name="Kruys A."/>
            <person name="Hutchinson M.I."/>
            <person name="Powell A.J."/>
            <person name="Barry K."/>
            <person name="Miller A.N."/>
            <person name="Grigoriev I.V."/>
            <person name="Debuchy R."/>
            <person name="Gladieux P."/>
            <person name="Hiltunen Thoren M."/>
            <person name="Johannesson H."/>
        </authorList>
    </citation>
    <scope>NUCLEOTIDE SEQUENCE</scope>
    <source>
        <strain evidence="5">PSN243</strain>
    </source>
</reference>
<evidence type="ECO:0000256" key="2">
    <source>
        <dbReference type="ARBA" id="ARBA00023235"/>
    </source>
</evidence>
<dbReference type="InterPro" id="IPR013078">
    <property type="entry name" value="His_Pase_superF_clade-1"/>
</dbReference>
<dbReference type="PANTHER" id="PTHR48100">
    <property type="entry name" value="BROAD-SPECIFICITY PHOSPHATASE YOR283W-RELATED"/>
    <property type="match status" value="1"/>
</dbReference>
<dbReference type="GO" id="GO:0016791">
    <property type="term" value="F:phosphatase activity"/>
    <property type="evidence" value="ECO:0007669"/>
    <property type="project" value="TreeGrafter"/>
</dbReference>
<feature type="region of interest" description="Disordered" evidence="3">
    <location>
        <begin position="62"/>
        <end position="82"/>
    </location>
</feature>
<keyword evidence="1" id="KW-0324">Glycolysis</keyword>
<organism evidence="5 6">
    <name type="scientific">Podospora aff. communis PSN243</name>
    <dbReference type="NCBI Taxonomy" id="3040156"/>
    <lineage>
        <taxon>Eukaryota</taxon>
        <taxon>Fungi</taxon>
        <taxon>Dikarya</taxon>
        <taxon>Ascomycota</taxon>
        <taxon>Pezizomycotina</taxon>
        <taxon>Sordariomycetes</taxon>
        <taxon>Sordariomycetidae</taxon>
        <taxon>Sordariales</taxon>
        <taxon>Podosporaceae</taxon>
        <taxon>Podospora</taxon>
    </lineage>
</organism>
<evidence type="ECO:0000256" key="1">
    <source>
        <dbReference type="ARBA" id="ARBA00023152"/>
    </source>
</evidence>
<dbReference type="InterPro" id="IPR001345">
    <property type="entry name" value="PG/BPGM_mutase_AS"/>
</dbReference>
<dbReference type="InterPro" id="IPR050275">
    <property type="entry name" value="PGM_Phosphatase"/>
</dbReference>
<evidence type="ECO:0000256" key="4">
    <source>
        <dbReference type="SAM" id="SignalP"/>
    </source>
</evidence>
<dbReference type="SUPFAM" id="SSF53254">
    <property type="entry name" value="Phosphoglycerate mutase-like"/>
    <property type="match status" value="1"/>
</dbReference>
<sequence length="354" mass="39156">MATVSQCIMALLGALLCLSTPVFSVSFTYTTPRGFFLQEDPSLNSSPPDYTKISYGLLNRSYPTDQSHSNNNNNSSPTKPPWSRFTDYLTALNRNNRNNPTNNNNNTTYYKLLYLARHGEAHHNVAQSYYGTKCWDCYWSQQPGNGTKTWLDAEMTTRGVAQIQASNVFWRDVAPAEEIPFPRSFYVSPMARTLATANLTFASLPVWNGSGRFKPVVKESLRETINQCTCAWRHPRSRIAARFPDYEFEEGFSEEDDLFTGKTIESASAQALRIKGFLDDLFENDESLVVSVTTHGVNINPLLGVVGHPNPRFNITTGQAVAMLVAAQRVEGEKGGVGEPPVSAEVCGVCGPVG</sequence>
<dbReference type="Proteomes" id="UP001321760">
    <property type="component" value="Unassembled WGS sequence"/>
</dbReference>
<dbReference type="AlphaFoldDB" id="A0AAV9GTX3"/>
<feature type="chain" id="PRO_5044012649" evidence="4">
    <location>
        <begin position="25"/>
        <end position="354"/>
    </location>
</feature>
<dbReference type="EMBL" id="MU865930">
    <property type="protein sequence ID" value="KAK4451055.1"/>
    <property type="molecule type" value="Genomic_DNA"/>
</dbReference>
<dbReference type="PANTHER" id="PTHR48100:SF1">
    <property type="entry name" value="HISTIDINE PHOSPHATASE FAMILY PROTEIN-RELATED"/>
    <property type="match status" value="1"/>
</dbReference>
<proteinExistence type="predicted"/>
<dbReference type="Pfam" id="PF00300">
    <property type="entry name" value="His_Phos_1"/>
    <property type="match status" value="1"/>
</dbReference>
<keyword evidence="4" id="KW-0732">Signal</keyword>
<accession>A0AAV9GTX3</accession>
<protein>
    <submittedName>
        <fullName evidence="5">Phosphomutase-like protein 3</fullName>
    </submittedName>
</protein>
<dbReference type="GO" id="GO:0005737">
    <property type="term" value="C:cytoplasm"/>
    <property type="evidence" value="ECO:0007669"/>
    <property type="project" value="TreeGrafter"/>
</dbReference>
<name>A0AAV9GTX3_9PEZI</name>
<dbReference type="Gene3D" id="3.40.50.1240">
    <property type="entry name" value="Phosphoglycerate mutase-like"/>
    <property type="match status" value="1"/>
</dbReference>
<gene>
    <name evidence="5" type="ORF">QBC34DRAFT_323443</name>
</gene>
<dbReference type="CDD" id="cd07067">
    <property type="entry name" value="HP_PGM_like"/>
    <property type="match status" value="1"/>
</dbReference>
<dbReference type="PROSITE" id="PS00175">
    <property type="entry name" value="PG_MUTASE"/>
    <property type="match status" value="1"/>
</dbReference>
<evidence type="ECO:0000313" key="6">
    <source>
        <dbReference type="Proteomes" id="UP001321760"/>
    </source>
</evidence>